<protein>
    <submittedName>
        <fullName evidence="1">Uncharacterized protein</fullName>
    </submittedName>
</protein>
<organism evidence="1">
    <name type="scientific">human gut metagenome</name>
    <dbReference type="NCBI Taxonomy" id="408170"/>
    <lineage>
        <taxon>unclassified sequences</taxon>
        <taxon>metagenomes</taxon>
        <taxon>organismal metagenomes</taxon>
    </lineage>
</organism>
<accession>K1SPK9</accession>
<comment type="caution">
    <text evidence="1">The sequence shown here is derived from an EMBL/GenBank/DDBJ whole genome shotgun (WGS) entry which is preliminary data.</text>
</comment>
<dbReference type="AlphaFoldDB" id="K1SPK9"/>
<sequence length="25" mass="2826">GATPYPLKSKQEVARDIIDRLVNNK</sequence>
<name>K1SPK9_9ZZZZ</name>
<evidence type="ECO:0000313" key="1">
    <source>
        <dbReference type="EMBL" id="EKC49211.1"/>
    </source>
</evidence>
<gene>
    <name evidence="1" type="ORF">OBE_14762</name>
</gene>
<dbReference type="EMBL" id="AJWZ01010179">
    <property type="protein sequence ID" value="EKC49211.1"/>
    <property type="molecule type" value="Genomic_DNA"/>
</dbReference>
<feature type="non-terminal residue" evidence="1">
    <location>
        <position position="1"/>
    </location>
</feature>
<reference evidence="1" key="1">
    <citation type="journal article" date="2013" name="Environ. Microbiol.">
        <title>Microbiota from the distal guts of lean and obese adolescents exhibit partial functional redundancy besides clear differences in community structure.</title>
        <authorList>
            <person name="Ferrer M."/>
            <person name="Ruiz A."/>
            <person name="Lanza F."/>
            <person name="Haange S.B."/>
            <person name="Oberbach A."/>
            <person name="Till H."/>
            <person name="Bargiela R."/>
            <person name="Campoy C."/>
            <person name="Segura M.T."/>
            <person name="Richter M."/>
            <person name="von Bergen M."/>
            <person name="Seifert J."/>
            <person name="Suarez A."/>
        </authorList>
    </citation>
    <scope>NUCLEOTIDE SEQUENCE</scope>
</reference>
<proteinExistence type="predicted"/>